<dbReference type="Pfam" id="PF05016">
    <property type="entry name" value="ParE_toxin"/>
    <property type="match status" value="1"/>
</dbReference>
<reference evidence="2" key="2">
    <citation type="submission" date="2021-08" db="EMBL/GenBank/DDBJ databases">
        <authorList>
            <person name="Tani A."/>
            <person name="Ola A."/>
            <person name="Ogura Y."/>
            <person name="Katsura K."/>
            <person name="Hayashi T."/>
        </authorList>
    </citation>
    <scope>NUCLEOTIDE SEQUENCE</scope>
    <source>
        <strain evidence="2">DSM 23632</strain>
    </source>
</reference>
<evidence type="ECO:0000313" key="2">
    <source>
        <dbReference type="EMBL" id="GJE60474.1"/>
    </source>
</evidence>
<dbReference type="EMBL" id="BPRB01000139">
    <property type="protein sequence ID" value="GJE60474.1"/>
    <property type="molecule type" value="Genomic_DNA"/>
</dbReference>
<dbReference type="Proteomes" id="UP001055057">
    <property type="component" value="Unassembled WGS sequence"/>
</dbReference>
<keyword evidence="3" id="KW-1185">Reference proteome</keyword>
<evidence type="ECO:0008006" key="4">
    <source>
        <dbReference type="Google" id="ProtNLM"/>
    </source>
</evidence>
<reference evidence="2" key="1">
    <citation type="journal article" date="2021" name="Front. Microbiol.">
        <title>Comprehensive Comparative Genomics and Phenotyping of Methylobacterium Species.</title>
        <authorList>
            <person name="Alessa O."/>
            <person name="Ogura Y."/>
            <person name="Fujitani Y."/>
            <person name="Takami H."/>
            <person name="Hayashi T."/>
            <person name="Sahin N."/>
            <person name="Tani A."/>
        </authorList>
    </citation>
    <scope>NUCLEOTIDE SEQUENCE</scope>
    <source>
        <strain evidence="2">DSM 23632</strain>
    </source>
</reference>
<organism evidence="2 3">
    <name type="scientific">Methylobacterium trifolii</name>
    <dbReference type="NCBI Taxonomy" id="1003092"/>
    <lineage>
        <taxon>Bacteria</taxon>
        <taxon>Pseudomonadati</taxon>
        <taxon>Pseudomonadota</taxon>
        <taxon>Alphaproteobacteria</taxon>
        <taxon>Hyphomicrobiales</taxon>
        <taxon>Methylobacteriaceae</taxon>
        <taxon>Methylobacterium</taxon>
    </lineage>
</organism>
<keyword evidence="1" id="KW-1277">Toxin-antitoxin system</keyword>
<sequence>MRRLEVAFNAEAADDLRQIYLWVYEASRDPNVAARFLDRLIGRCERIGDAPHGGRPRDDLEPGLRTGPFESAAVIAYRVAEDRVRITDVFYGGRDYEALYRGLPSEDET</sequence>
<dbReference type="InterPro" id="IPR007712">
    <property type="entry name" value="RelE/ParE_toxin"/>
</dbReference>
<dbReference type="RefSeq" id="WP_238183092.1">
    <property type="nucleotide sequence ID" value="NZ_BPRB01000139.1"/>
</dbReference>
<dbReference type="Gene3D" id="3.30.2310.20">
    <property type="entry name" value="RelE-like"/>
    <property type="match status" value="1"/>
</dbReference>
<name>A0ABQ4TZZ7_9HYPH</name>
<gene>
    <name evidence="2" type="ORF">MPOCJGCO_2586</name>
</gene>
<proteinExistence type="predicted"/>
<evidence type="ECO:0000313" key="3">
    <source>
        <dbReference type="Proteomes" id="UP001055057"/>
    </source>
</evidence>
<protein>
    <recommendedName>
        <fullName evidence="4">Type II toxin-antitoxin system RelE/ParE family toxin</fullName>
    </recommendedName>
</protein>
<comment type="caution">
    <text evidence="2">The sequence shown here is derived from an EMBL/GenBank/DDBJ whole genome shotgun (WGS) entry which is preliminary data.</text>
</comment>
<dbReference type="InterPro" id="IPR035093">
    <property type="entry name" value="RelE/ParE_toxin_dom_sf"/>
</dbReference>
<accession>A0ABQ4TZZ7</accession>
<evidence type="ECO:0000256" key="1">
    <source>
        <dbReference type="ARBA" id="ARBA00022649"/>
    </source>
</evidence>